<sequence length="288" mass="33089">MTELTKHSHQKNSKYHYHLKSDKIYGDKKLKLCGKCIIPSNLSNDLKQLNKLTRNLNPEDEEESHPIDFNKDLIDFEVLDLTAERQSGLNLPLVFLPNDLFSFKQLKRLHLDCNMIRVIPDMLGDNLVSLEILTITSNLLQSLPNSLANLKKLHSIHLASNEFKQFPDVLCKIKTLRFLDLSSNKLESLPSMIGDLKNLESLLLFQNNLKSVPKTIGKLEFLRTLWLGNNNLNSLPYKITNLINLDWDDLNLTTNIDGNPLVDPPLEVCIKGLNSIREYYQNNNDMRN</sequence>
<dbReference type="InterPro" id="IPR032675">
    <property type="entry name" value="LRR_dom_sf"/>
</dbReference>
<dbReference type="Pfam" id="PF13855">
    <property type="entry name" value="LRR_8"/>
    <property type="match status" value="1"/>
</dbReference>
<dbReference type="SMART" id="SM00364">
    <property type="entry name" value="LRR_BAC"/>
    <property type="match status" value="5"/>
</dbReference>
<dbReference type="AlphaFoldDB" id="A0A813TLS5"/>
<comment type="caution">
    <text evidence="4">The sequence shown here is derived from an EMBL/GenBank/DDBJ whole genome shotgun (WGS) entry which is preliminary data.</text>
</comment>
<dbReference type="Gene3D" id="3.80.10.10">
    <property type="entry name" value="Ribonuclease Inhibitor"/>
    <property type="match status" value="1"/>
</dbReference>
<evidence type="ECO:0000256" key="2">
    <source>
        <dbReference type="ARBA" id="ARBA00022737"/>
    </source>
</evidence>
<evidence type="ECO:0000313" key="4">
    <source>
        <dbReference type="EMBL" id="CAF0814427.1"/>
    </source>
</evidence>
<dbReference type="SUPFAM" id="SSF52058">
    <property type="entry name" value="L domain-like"/>
    <property type="match status" value="1"/>
</dbReference>
<evidence type="ECO:0000256" key="1">
    <source>
        <dbReference type="ARBA" id="ARBA00022614"/>
    </source>
</evidence>
<gene>
    <name evidence="4" type="ORF">OXX778_LOCUS7143</name>
</gene>
<protein>
    <recommendedName>
        <fullName evidence="3">Disease resistance R13L4/SHOC-2-like LRR domain-containing protein</fullName>
    </recommendedName>
</protein>
<accession>A0A813TLS5</accession>
<dbReference type="InterPro" id="IPR003591">
    <property type="entry name" value="Leu-rich_rpt_typical-subtyp"/>
</dbReference>
<dbReference type="Proteomes" id="UP000663879">
    <property type="component" value="Unassembled WGS sequence"/>
</dbReference>
<dbReference type="PANTHER" id="PTHR48051:SF1">
    <property type="entry name" value="RAS SUPPRESSOR PROTEIN 1"/>
    <property type="match status" value="1"/>
</dbReference>
<proteinExistence type="predicted"/>
<dbReference type="EMBL" id="CAJNOC010000894">
    <property type="protein sequence ID" value="CAF0814427.1"/>
    <property type="molecule type" value="Genomic_DNA"/>
</dbReference>
<keyword evidence="5" id="KW-1185">Reference proteome</keyword>
<dbReference type="InterPro" id="IPR055414">
    <property type="entry name" value="LRR_R13L4/SHOC2-like"/>
</dbReference>
<dbReference type="InterPro" id="IPR050216">
    <property type="entry name" value="LRR_domain-containing"/>
</dbReference>
<organism evidence="4 5">
    <name type="scientific">Brachionus calyciflorus</name>
    <dbReference type="NCBI Taxonomy" id="104777"/>
    <lineage>
        <taxon>Eukaryota</taxon>
        <taxon>Metazoa</taxon>
        <taxon>Spiralia</taxon>
        <taxon>Gnathifera</taxon>
        <taxon>Rotifera</taxon>
        <taxon>Eurotatoria</taxon>
        <taxon>Monogononta</taxon>
        <taxon>Pseudotrocha</taxon>
        <taxon>Ploima</taxon>
        <taxon>Brachionidae</taxon>
        <taxon>Brachionus</taxon>
    </lineage>
</organism>
<dbReference type="InterPro" id="IPR001611">
    <property type="entry name" value="Leu-rich_rpt"/>
</dbReference>
<dbReference type="PANTHER" id="PTHR48051">
    <property type="match status" value="1"/>
</dbReference>
<dbReference type="SMART" id="SM00369">
    <property type="entry name" value="LRR_TYP"/>
    <property type="match status" value="6"/>
</dbReference>
<keyword evidence="2" id="KW-0677">Repeat</keyword>
<evidence type="ECO:0000259" key="3">
    <source>
        <dbReference type="Pfam" id="PF23598"/>
    </source>
</evidence>
<dbReference type="GO" id="GO:0005737">
    <property type="term" value="C:cytoplasm"/>
    <property type="evidence" value="ECO:0007669"/>
    <property type="project" value="TreeGrafter"/>
</dbReference>
<dbReference type="PROSITE" id="PS51450">
    <property type="entry name" value="LRR"/>
    <property type="match status" value="1"/>
</dbReference>
<reference evidence="4" key="1">
    <citation type="submission" date="2021-02" db="EMBL/GenBank/DDBJ databases">
        <authorList>
            <person name="Nowell W R."/>
        </authorList>
    </citation>
    <scope>NUCLEOTIDE SEQUENCE</scope>
    <source>
        <strain evidence="4">Ploen Becks lab</strain>
    </source>
</reference>
<feature type="domain" description="Disease resistance R13L4/SHOC-2-like LRR" evidence="3">
    <location>
        <begin position="170"/>
        <end position="245"/>
    </location>
</feature>
<evidence type="ECO:0000313" key="5">
    <source>
        <dbReference type="Proteomes" id="UP000663879"/>
    </source>
</evidence>
<dbReference type="OrthoDB" id="1394818at2759"/>
<dbReference type="Pfam" id="PF23598">
    <property type="entry name" value="LRR_14"/>
    <property type="match status" value="1"/>
</dbReference>
<keyword evidence="1" id="KW-0433">Leucine-rich repeat</keyword>
<name>A0A813TLS5_9BILA</name>